<dbReference type="PANTHER" id="PTHR31876:SF26">
    <property type="entry name" value="PROTEIN LIKE COV 2"/>
    <property type="match status" value="1"/>
</dbReference>
<organism evidence="2">
    <name type="scientific">marine sediment metagenome</name>
    <dbReference type="NCBI Taxonomy" id="412755"/>
    <lineage>
        <taxon>unclassified sequences</taxon>
        <taxon>metagenomes</taxon>
        <taxon>ecological metagenomes</taxon>
    </lineage>
</organism>
<reference evidence="2" key="1">
    <citation type="journal article" date="2014" name="Front. Microbiol.">
        <title>High frequency of phylogenetically diverse reductive dehalogenase-homologous genes in deep subseafloor sedimentary metagenomes.</title>
        <authorList>
            <person name="Kawai M."/>
            <person name="Futagami T."/>
            <person name="Toyoda A."/>
            <person name="Takaki Y."/>
            <person name="Nishi S."/>
            <person name="Hori S."/>
            <person name="Arai W."/>
            <person name="Tsubouchi T."/>
            <person name="Morono Y."/>
            <person name="Uchiyama I."/>
            <person name="Ito T."/>
            <person name="Fujiyama A."/>
            <person name="Inagaki F."/>
            <person name="Takami H."/>
        </authorList>
    </citation>
    <scope>NUCLEOTIDE SEQUENCE</scope>
    <source>
        <strain evidence="2">Expedition CK06-06</strain>
    </source>
</reference>
<feature type="transmembrane region" description="Helical" evidence="1">
    <location>
        <begin position="12"/>
        <end position="32"/>
    </location>
</feature>
<dbReference type="Pfam" id="PF04367">
    <property type="entry name" value="DUF502"/>
    <property type="match status" value="1"/>
</dbReference>
<keyword evidence="1" id="KW-1133">Transmembrane helix</keyword>
<proteinExistence type="predicted"/>
<gene>
    <name evidence="2" type="ORF">S01H1_09736</name>
</gene>
<evidence type="ECO:0000313" key="2">
    <source>
        <dbReference type="EMBL" id="GAF85208.1"/>
    </source>
</evidence>
<dbReference type="AlphaFoldDB" id="X0SVI9"/>
<comment type="caution">
    <text evidence="2">The sequence shown here is derived from an EMBL/GenBank/DDBJ whole genome shotgun (WGS) entry which is preliminary data.</text>
</comment>
<dbReference type="InterPro" id="IPR007462">
    <property type="entry name" value="COV1-like"/>
</dbReference>
<accession>X0SVI9</accession>
<keyword evidence="1" id="KW-0472">Membrane</keyword>
<sequence length="228" mass="24328">MGKNNHAIGLRRSFGAGLLVIVPVLLTIWIVVQLFNLFSGVLDGPLTLLMGGSESLEAPMPLLSWAGVKVGHLVPLMSLVALVVTILLLGVVARNVLGARVLAFGERVLIRIPIIRRVYLAVSQISETFLGEKKGAFQRAVMFEYPRAGMWSVGFVTSDSGGELPIGLEEDSYYHIFLPTTPNPTSGFMLVIPKDQCVDLGVPVEDALKLIISGGAVSLEKPPGAPAS</sequence>
<keyword evidence="1" id="KW-0812">Transmembrane</keyword>
<name>X0SVI9_9ZZZZ</name>
<evidence type="ECO:0008006" key="3">
    <source>
        <dbReference type="Google" id="ProtNLM"/>
    </source>
</evidence>
<evidence type="ECO:0000256" key="1">
    <source>
        <dbReference type="SAM" id="Phobius"/>
    </source>
</evidence>
<dbReference type="PANTHER" id="PTHR31876">
    <property type="entry name" value="COV-LIKE PROTEIN 1"/>
    <property type="match status" value="1"/>
</dbReference>
<feature type="transmembrane region" description="Helical" evidence="1">
    <location>
        <begin position="70"/>
        <end position="92"/>
    </location>
</feature>
<protein>
    <recommendedName>
        <fullName evidence="3">DUF502 domain-containing protein</fullName>
    </recommendedName>
</protein>
<dbReference type="EMBL" id="BARS01004977">
    <property type="protein sequence ID" value="GAF85208.1"/>
    <property type="molecule type" value="Genomic_DNA"/>
</dbReference>